<dbReference type="KEGG" id="dli:dnl_38390"/>
<feature type="compositionally biased region" description="Basic and acidic residues" evidence="1">
    <location>
        <begin position="269"/>
        <end position="281"/>
    </location>
</feature>
<evidence type="ECO:0000313" key="3">
    <source>
        <dbReference type="EMBL" id="QTA81502.1"/>
    </source>
</evidence>
<feature type="region of interest" description="Disordered" evidence="1">
    <location>
        <begin position="255"/>
        <end position="294"/>
    </location>
</feature>
<feature type="transmembrane region" description="Helical" evidence="2">
    <location>
        <begin position="150"/>
        <end position="176"/>
    </location>
</feature>
<dbReference type="Proteomes" id="UP000663720">
    <property type="component" value="Chromosome"/>
</dbReference>
<proteinExistence type="predicted"/>
<accession>A0A975B9Y3</accession>
<protein>
    <submittedName>
        <fullName evidence="3">Uncharacterized protein</fullName>
    </submittedName>
</protein>
<keyword evidence="2" id="KW-1133">Transmembrane helix</keyword>
<evidence type="ECO:0000313" key="4">
    <source>
        <dbReference type="Proteomes" id="UP000663720"/>
    </source>
</evidence>
<dbReference type="AlphaFoldDB" id="A0A975B9Y3"/>
<feature type="compositionally biased region" description="Polar residues" evidence="1">
    <location>
        <begin position="284"/>
        <end position="294"/>
    </location>
</feature>
<evidence type="ECO:0000256" key="1">
    <source>
        <dbReference type="SAM" id="MobiDB-lite"/>
    </source>
</evidence>
<feature type="transmembrane region" description="Helical" evidence="2">
    <location>
        <begin position="16"/>
        <end position="37"/>
    </location>
</feature>
<dbReference type="EMBL" id="CP061799">
    <property type="protein sequence ID" value="QTA81502.1"/>
    <property type="molecule type" value="Genomic_DNA"/>
</dbReference>
<reference evidence="3" key="1">
    <citation type="journal article" date="2021" name="Microb. Physiol.">
        <title>Proteogenomic Insights into the Physiology of Marine, Sulfate-Reducing, Filamentous Desulfonema limicola and Desulfonema magnum.</title>
        <authorList>
            <person name="Schnaars V."/>
            <person name="Wohlbrand L."/>
            <person name="Scheve S."/>
            <person name="Hinrichs C."/>
            <person name="Reinhardt R."/>
            <person name="Rabus R."/>
        </authorList>
    </citation>
    <scope>NUCLEOTIDE SEQUENCE</scope>
    <source>
        <strain evidence="3">5ac10</strain>
    </source>
</reference>
<keyword evidence="2" id="KW-0812">Transmembrane</keyword>
<feature type="transmembrane region" description="Helical" evidence="2">
    <location>
        <begin position="96"/>
        <end position="120"/>
    </location>
</feature>
<name>A0A975B9Y3_9BACT</name>
<evidence type="ECO:0000256" key="2">
    <source>
        <dbReference type="SAM" id="Phobius"/>
    </source>
</evidence>
<feature type="transmembrane region" description="Helical" evidence="2">
    <location>
        <begin position="196"/>
        <end position="219"/>
    </location>
</feature>
<dbReference type="RefSeq" id="WP_207687527.1">
    <property type="nucleotide sequence ID" value="NZ_CP061799.1"/>
</dbReference>
<sequence>MASRTITSLIKENKTVFIIIAVVLFLIELEIFAIAAMKSGRKTWLQIIDKNGNIIHETDGKTLSDFNKYYFEKTFGALDQYSKKLEIKEAPFPFRAWFTAAVGIPIGIILLFAFVVKAYVSIFYGDEKDKQGSIDENGARIEYETEFEKIMAAISSFNIFTIGFLVLLAVFMYWVLPNMVTYIGKVSVETLVRFKWVVISAGAVLTGLFAWVIYLRYLLAKKSIDNQAELDKIRLQLEYSRGMDIQPQLEYNVEPQPSHQLGWDQQADEDNKDKEKTEKELVNNGHTAKTAESS</sequence>
<organism evidence="3 4">
    <name type="scientific">Desulfonema limicola</name>
    <dbReference type="NCBI Taxonomy" id="45656"/>
    <lineage>
        <taxon>Bacteria</taxon>
        <taxon>Pseudomonadati</taxon>
        <taxon>Thermodesulfobacteriota</taxon>
        <taxon>Desulfobacteria</taxon>
        <taxon>Desulfobacterales</taxon>
        <taxon>Desulfococcaceae</taxon>
        <taxon>Desulfonema</taxon>
    </lineage>
</organism>
<keyword evidence="2" id="KW-0472">Membrane</keyword>
<keyword evidence="4" id="KW-1185">Reference proteome</keyword>
<gene>
    <name evidence="3" type="ORF">dnl_38390</name>
</gene>